<dbReference type="PANTHER" id="PTHR39184:SF1">
    <property type="entry name" value="PBSX PHAGE TERMINASE LARGE SUBUNIT"/>
    <property type="match status" value="1"/>
</dbReference>
<dbReference type="PANTHER" id="PTHR39184">
    <property type="match status" value="1"/>
</dbReference>
<evidence type="ECO:0000313" key="3">
    <source>
        <dbReference type="Proteomes" id="UP000199689"/>
    </source>
</evidence>
<sequence length="224" mass="25406">MTTNYMCNEFLSPSDLALFEAMKKNPKRYRVAGLGDWGVVEGLVYDNWEEKSFNIDEVRALPGIRSAFGLDFGYTNDPTALFCGLVDKGSRMIYVFDEIYERGLTNQNIAKLLIKRGYSKERIIADAAEPKSIAELREAGIGRIHSSRKGKDSINNGIQRIQDFHIIVHPRCVNFLTEISTYQWGADNKTGVLINKPVDYNNHLMDAMRYGIMDAVQEDGFSFN</sequence>
<dbReference type="STRING" id="209880.SAMN02910343_00658"/>
<evidence type="ECO:0000259" key="1">
    <source>
        <dbReference type="Pfam" id="PF17288"/>
    </source>
</evidence>
<dbReference type="InterPro" id="IPR052380">
    <property type="entry name" value="Viral_DNA_packaging_terminase"/>
</dbReference>
<feature type="domain" description="Phage terminase large subunit C-terminal" evidence="1">
    <location>
        <begin position="71"/>
        <end position="212"/>
    </location>
</feature>
<name>A0A1G5VJG6_9FIRM</name>
<gene>
    <name evidence="2" type="ORF">SAMN02910343_00658</name>
</gene>
<protein>
    <submittedName>
        <fullName evidence="2">Phage terminase, large subunit, PBSX family</fullName>
    </submittedName>
</protein>
<reference evidence="2 3" key="1">
    <citation type="submission" date="2016-10" db="EMBL/GenBank/DDBJ databases">
        <authorList>
            <person name="de Groot N.N."/>
        </authorList>
    </citation>
    <scope>NUCLEOTIDE SEQUENCE [LARGE SCALE GENOMIC DNA]</scope>
    <source>
        <strain evidence="2 3">DSM 15230</strain>
    </source>
</reference>
<dbReference type="AlphaFoldDB" id="A0A1G5VJG6"/>
<dbReference type="InterPro" id="IPR035413">
    <property type="entry name" value="Terminase_L_C"/>
</dbReference>
<organism evidence="2 3">
    <name type="scientific">Allisonella histaminiformans</name>
    <dbReference type="NCBI Taxonomy" id="209880"/>
    <lineage>
        <taxon>Bacteria</taxon>
        <taxon>Bacillati</taxon>
        <taxon>Bacillota</taxon>
        <taxon>Negativicutes</taxon>
        <taxon>Veillonellales</taxon>
        <taxon>Veillonellaceae</taxon>
        <taxon>Allisonella</taxon>
    </lineage>
</organism>
<keyword evidence="3" id="KW-1185">Reference proteome</keyword>
<accession>A0A1G5VJG6</accession>
<dbReference type="Pfam" id="PF17288">
    <property type="entry name" value="Terminase_3C"/>
    <property type="match status" value="1"/>
</dbReference>
<dbReference type="Gene3D" id="3.30.420.280">
    <property type="match status" value="1"/>
</dbReference>
<proteinExistence type="predicted"/>
<evidence type="ECO:0000313" key="2">
    <source>
        <dbReference type="EMBL" id="SDA45566.1"/>
    </source>
</evidence>
<dbReference type="Proteomes" id="UP000199689">
    <property type="component" value="Unassembled WGS sequence"/>
</dbReference>
<dbReference type="EMBL" id="FMXA01000007">
    <property type="protein sequence ID" value="SDA45566.1"/>
    <property type="molecule type" value="Genomic_DNA"/>
</dbReference>